<gene>
    <name evidence="8" type="ORF">ED28_14815</name>
</gene>
<feature type="transmembrane region" description="Helical" evidence="7">
    <location>
        <begin position="42"/>
        <end position="67"/>
    </location>
</feature>
<dbReference type="AlphaFoldDB" id="A0A443IB18"/>
<keyword evidence="3" id="KW-1003">Cell membrane</keyword>
<organism evidence="8 9">
    <name type="scientific">[Pantoea] beijingensis</name>
    <dbReference type="NCBI Taxonomy" id="1324864"/>
    <lineage>
        <taxon>Bacteria</taxon>
        <taxon>Pseudomonadati</taxon>
        <taxon>Pseudomonadota</taxon>
        <taxon>Gammaproteobacteria</taxon>
        <taxon>Enterobacterales</taxon>
        <taxon>Erwiniaceae</taxon>
        <taxon>Erwinia</taxon>
    </lineage>
</organism>
<feature type="transmembrane region" description="Helical" evidence="7">
    <location>
        <begin position="289"/>
        <end position="308"/>
    </location>
</feature>
<dbReference type="PANTHER" id="PTHR30250:SF10">
    <property type="entry name" value="LIPOPOLYSACCHARIDE BIOSYNTHESIS PROTEIN WZXC"/>
    <property type="match status" value="1"/>
</dbReference>
<keyword evidence="6 7" id="KW-0472">Membrane</keyword>
<feature type="transmembrane region" description="Helical" evidence="7">
    <location>
        <begin position="104"/>
        <end position="125"/>
    </location>
</feature>
<comment type="similarity">
    <text evidence="2">Belongs to the polysaccharide synthase family.</text>
</comment>
<feature type="transmembrane region" description="Helical" evidence="7">
    <location>
        <begin position="385"/>
        <end position="407"/>
    </location>
</feature>
<feature type="transmembrane region" description="Helical" evidence="7">
    <location>
        <begin position="446"/>
        <end position="466"/>
    </location>
</feature>
<dbReference type="PANTHER" id="PTHR30250">
    <property type="entry name" value="PST FAMILY PREDICTED COLANIC ACID TRANSPORTER"/>
    <property type="match status" value="1"/>
</dbReference>
<dbReference type="EMBL" id="JMEE01000039">
    <property type="protein sequence ID" value="RWR01190.1"/>
    <property type="molecule type" value="Genomic_DNA"/>
</dbReference>
<feature type="transmembrane region" description="Helical" evidence="7">
    <location>
        <begin position="12"/>
        <end position="36"/>
    </location>
</feature>
<proteinExistence type="inferred from homology"/>
<keyword evidence="5 7" id="KW-1133">Transmembrane helix</keyword>
<evidence type="ECO:0000256" key="5">
    <source>
        <dbReference type="ARBA" id="ARBA00022989"/>
    </source>
</evidence>
<evidence type="ECO:0000313" key="9">
    <source>
        <dbReference type="Proteomes" id="UP000288794"/>
    </source>
</evidence>
<dbReference type="Pfam" id="PF13440">
    <property type="entry name" value="Polysacc_synt_3"/>
    <property type="match status" value="1"/>
</dbReference>
<reference evidence="8 9" key="1">
    <citation type="submission" date="2014-04" db="EMBL/GenBank/DDBJ databases">
        <title>Draft genome sequence of Pantoea beijingensis strain LMG 27579, an emerging pathogen to Pleurotus eryngii with potential industrial application.</title>
        <authorList>
            <person name="Xu F."/>
            <person name="Liu Y."/>
            <person name="Wang S."/>
            <person name="Yin Y."/>
            <person name="Ma Y."/>
            <person name="Zhao S."/>
            <person name="Rong C."/>
        </authorList>
    </citation>
    <scope>NUCLEOTIDE SEQUENCE [LARGE SCALE GENOMIC DNA]</scope>
    <source>
        <strain evidence="8 9">LMG 27579</strain>
    </source>
</reference>
<evidence type="ECO:0000256" key="3">
    <source>
        <dbReference type="ARBA" id="ARBA00022475"/>
    </source>
</evidence>
<evidence type="ECO:0000256" key="2">
    <source>
        <dbReference type="ARBA" id="ARBA00007430"/>
    </source>
</evidence>
<evidence type="ECO:0000256" key="6">
    <source>
        <dbReference type="ARBA" id="ARBA00023136"/>
    </source>
</evidence>
<evidence type="ECO:0000256" key="1">
    <source>
        <dbReference type="ARBA" id="ARBA00004651"/>
    </source>
</evidence>
<accession>A0A443IB18</accession>
<feature type="transmembrane region" description="Helical" evidence="7">
    <location>
        <begin position="146"/>
        <end position="166"/>
    </location>
</feature>
<keyword evidence="4 7" id="KW-0812">Transmembrane</keyword>
<dbReference type="Proteomes" id="UP000288794">
    <property type="component" value="Unassembled WGS sequence"/>
</dbReference>
<evidence type="ECO:0000313" key="8">
    <source>
        <dbReference type="EMBL" id="RWR01190.1"/>
    </source>
</evidence>
<feature type="transmembrane region" description="Helical" evidence="7">
    <location>
        <begin position="361"/>
        <end position="379"/>
    </location>
</feature>
<dbReference type="GO" id="GO:0005886">
    <property type="term" value="C:plasma membrane"/>
    <property type="evidence" value="ECO:0007669"/>
    <property type="project" value="UniProtKB-SubCell"/>
</dbReference>
<feature type="transmembrane region" description="Helical" evidence="7">
    <location>
        <begin position="320"/>
        <end position="340"/>
    </location>
</feature>
<name>A0A443IB18_9GAMM</name>
<evidence type="ECO:0000256" key="7">
    <source>
        <dbReference type="SAM" id="Phobius"/>
    </source>
</evidence>
<dbReference type="RefSeq" id="WP_128178820.1">
    <property type="nucleotide sequence ID" value="NZ_CP071409.1"/>
</dbReference>
<keyword evidence="9" id="KW-1185">Reference proteome</keyword>
<feature type="transmembrane region" description="Helical" evidence="7">
    <location>
        <begin position="172"/>
        <end position="190"/>
    </location>
</feature>
<protein>
    <submittedName>
        <fullName evidence="8">Colanic acid exporter</fullName>
    </submittedName>
</protein>
<dbReference type="InterPro" id="IPR050833">
    <property type="entry name" value="Poly_Biosynth_Transport"/>
</dbReference>
<comment type="subcellular location">
    <subcellularLocation>
        <location evidence="1">Cell membrane</location>
        <topology evidence="1">Multi-pass membrane protein</topology>
    </subcellularLocation>
</comment>
<comment type="caution">
    <text evidence="8">The sequence shown here is derived from an EMBL/GenBank/DDBJ whole genome shotgun (WGS) entry which is preliminary data.</text>
</comment>
<feature type="transmembrane region" description="Helical" evidence="7">
    <location>
        <begin position="419"/>
        <end position="440"/>
    </location>
</feature>
<dbReference type="CDD" id="cd13127">
    <property type="entry name" value="MATE_tuaB_like"/>
    <property type="match status" value="1"/>
</dbReference>
<dbReference type="NCBIfam" id="NF007773">
    <property type="entry name" value="PRK10459.1"/>
    <property type="match status" value="1"/>
</dbReference>
<evidence type="ECO:0000256" key="4">
    <source>
        <dbReference type="ARBA" id="ARBA00022692"/>
    </source>
</evidence>
<sequence>MSLRDKTVKGAKWSAISTVASIGISFLQMTLLAHIIEPHQFGLLTIAMVVILIADTLADFGISNSIIQRKELTDSQLSTLYWFNIIIGILVFLFTFSFSHKIAIILHQPDLQSLIQTLAFAFLIIPHGQQFRALLQKELEFSKIGFIETTAIIIGFTVTMVSAVFYPLAITAMWGYLCMVLIRTILFSWVGRKEYSPRLLFNYKSISSNLKFGAYLTADGLVNQLNSNIATVVLSRSLGAVVAGGYNLAFNVAVVPPTRLNPIITRVLFPAFSKIQDDRVKLRENFYKLLSLVGLLNFPALLGLMVVAENFVLFIFGEKWLFITPILQVLCIVGLLRSIGNPIGSLLMAKARVDISFKFNVFKLFLFAPSIWLGAHLGGGLGASFGFLIVQIINTYLSYFVLIKPVLGESYREYVNSIWLPFKLTIPTVIVAWGIGFATYFSPPVAIILILQILGGVMTFVITLLFSKNPFIFEVKNQISKSPKIRRLIRA</sequence>
<feature type="transmembrane region" description="Helical" evidence="7">
    <location>
        <begin position="79"/>
        <end position="98"/>
    </location>
</feature>